<dbReference type="Gene3D" id="1.10.260.40">
    <property type="entry name" value="lambda repressor-like DNA-binding domains"/>
    <property type="match status" value="1"/>
</dbReference>
<dbReference type="EMBL" id="JACHMO010000001">
    <property type="protein sequence ID" value="MBB5803430.1"/>
    <property type="molecule type" value="Genomic_DNA"/>
</dbReference>
<dbReference type="InterPro" id="IPR010982">
    <property type="entry name" value="Lambda_DNA-bd_dom_sf"/>
</dbReference>
<accession>A0A7W9HJM0</accession>
<dbReference type="AlphaFoldDB" id="A0A7W9HJM0"/>
<dbReference type="InterPro" id="IPR001387">
    <property type="entry name" value="Cro/C1-type_HTH"/>
</dbReference>
<gene>
    <name evidence="2" type="ORF">F4560_003198</name>
</gene>
<organism evidence="2 3">
    <name type="scientific">Saccharothrix ecbatanensis</name>
    <dbReference type="NCBI Taxonomy" id="1105145"/>
    <lineage>
        <taxon>Bacteria</taxon>
        <taxon>Bacillati</taxon>
        <taxon>Actinomycetota</taxon>
        <taxon>Actinomycetes</taxon>
        <taxon>Pseudonocardiales</taxon>
        <taxon>Pseudonocardiaceae</taxon>
        <taxon>Saccharothrix</taxon>
    </lineage>
</organism>
<protein>
    <submittedName>
        <fullName evidence="2">Transcriptional regulator with XRE-family HTH domain</fullName>
    </submittedName>
</protein>
<evidence type="ECO:0000256" key="1">
    <source>
        <dbReference type="SAM" id="MobiDB-lite"/>
    </source>
</evidence>
<comment type="caution">
    <text evidence="2">The sequence shown here is derived from an EMBL/GenBank/DDBJ whole genome shotgun (WGS) entry which is preliminary data.</text>
</comment>
<name>A0A7W9HJM0_9PSEU</name>
<dbReference type="CDD" id="cd00093">
    <property type="entry name" value="HTH_XRE"/>
    <property type="match status" value="1"/>
</dbReference>
<evidence type="ECO:0000313" key="2">
    <source>
        <dbReference type="EMBL" id="MBB5803430.1"/>
    </source>
</evidence>
<dbReference type="GO" id="GO:0003677">
    <property type="term" value="F:DNA binding"/>
    <property type="evidence" value="ECO:0007669"/>
    <property type="project" value="InterPro"/>
</dbReference>
<feature type="region of interest" description="Disordered" evidence="1">
    <location>
        <begin position="297"/>
        <end position="317"/>
    </location>
</feature>
<proteinExistence type="predicted"/>
<evidence type="ECO:0000313" key="3">
    <source>
        <dbReference type="Proteomes" id="UP000552097"/>
    </source>
</evidence>
<dbReference type="RefSeq" id="WP_184920777.1">
    <property type="nucleotide sequence ID" value="NZ_JACHMO010000001.1"/>
</dbReference>
<keyword evidence="3" id="KW-1185">Reference proteome</keyword>
<sequence>MTTGQDEFSRALRAAIEKRGITLERLCDRLRRLDTPVSTATLSYWQSGRTRPERPASLKALSNLEAIVGVARGELAALLDPPKPRGRVASRPRPAVVGSAFFPEAEAVEHLLRGLDLSHDGGLTRLSGHDRVHVAADQSQDVRWTRQVLRAEEDGIDRIVVIHEADLPCGDVPELRAVRNCRVGRVHTDKRQGLMAAELVFPRALARHETILIEHEVTEPSPRPSFVYERRCRTPVREFLMEVRFDSRALPSRCVRYSVLDGVEKCRPVELDEDRAAHHVVLDFGPGQFGVRWEWPPAGGGTGERIPGSGRAKVSRN</sequence>
<dbReference type="Proteomes" id="UP000552097">
    <property type="component" value="Unassembled WGS sequence"/>
</dbReference>
<reference evidence="2 3" key="1">
    <citation type="submission" date="2020-08" db="EMBL/GenBank/DDBJ databases">
        <title>Sequencing the genomes of 1000 actinobacteria strains.</title>
        <authorList>
            <person name="Klenk H.-P."/>
        </authorList>
    </citation>
    <scope>NUCLEOTIDE SEQUENCE [LARGE SCALE GENOMIC DNA]</scope>
    <source>
        <strain evidence="2 3">DSM 45486</strain>
    </source>
</reference>